<dbReference type="OrthoDB" id="2687798at2759"/>
<protein>
    <submittedName>
        <fullName evidence="2">Uncharacterized protein</fullName>
    </submittedName>
</protein>
<feature type="compositionally biased region" description="Basic and acidic residues" evidence="1">
    <location>
        <begin position="148"/>
        <end position="157"/>
    </location>
</feature>
<dbReference type="Proteomes" id="UP000284706">
    <property type="component" value="Unassembled WGS sequence"/>
</dbReference>
<feature type="compositionally biased region" description="Low complexity" evidence="1">
    <location>
        <begin position="15"/>
        <end position="34"/>
    </location>
</feature>
<feature type="compositionally biased region" description="Polar residues" evidence="1">
    <location>
        <begin position="183"/>
        <end position="201"/>
    </location>
</feature>
<gene>
    <name evidence="2" type="ORF">CVT26_006413</name>
</gene>
<organism evidence="2 3">
    <name type="scientific">Gymnopilus dilepis</name>
    <dbReference type="NCBI Taxonomy" id="231916"/>
    <lineage>
        <taxon>Eukaryota</taxon>
        <taxon>Fungi</taxon>
        <taxon>Dikarya</taxon>
        <taxon>Basidiomycota</taxon>
        <taxon>Agaricomycotina</taxon>
        <taxon>Agaricomycetes</taxon>
        <taxon>Agaricomycetidae</taxon>
        <taxon>Agaricales</taxon>
        <taxon>Agaricineae</taxon>
        <taxon>Hymenogastraceae</taxon>
        <taxon>Gymnopilus</taxon>
    </lineage>
</organism>
<evidence type="ECO:0000313" key="3">
    <source>
        <dbReference type="Proteomes" id="UP000284706"/>
    </source>
</evidence>
<keyword evidence="3" id="KW-1185">Reference proteome</keyword>
<dbReference type="EMBL" id="NHYE01001304">
    <property type="protein sequence ID" value="PPQ96984.1"/>
    <property type="molecule type" value="Genomic_DNA"/>
</dbReference>
<feature type="region of interest" description="Disordered" evidence="1">
    <location>
        <begin position="15"/>
        <end position="201"/>
    </location>
</feature>
<sequence length="201" mass="21763">MFTILRTRTAISGARIASAASRRPPTSRPSIHTSAALRESKHTTDSYFRDVDSSPPADTTVHRVDPNNDNVQKPNKDVSGGRTATDHHPSSAEANKHTSDSYLKNEEADSVTPGSTVHRVDPERPDVVQKPNEPMPSGEWSRAGTQTEEYRHVEGAEKGPYAPKDGDKGSYGAQDSWAKQKGPETSSSEEGPQAKSSTGRK</sequence>
<evidence type="ECO:0000313" key="2">
    <source>
        <dbReference type="EMBL" id="PPQ96984.1"/>
    </source>
</evidence>
<evidence type="ECO:0000256" key="1">
    <source>
        <dbReference type="SAM" id="MobiDB-lite"/>
    </source>
</evidence>
<feature type="compositionally biased region" description="Basic and acidic residues" evidence="1">
    <location>
        <begin position="118"/>
        <end position="127"/>
    </location>
</feature>
<feature type="compositionally biased region" description="Basic and acidic residues" evidence="1">
    <location>
        <begin position="84"/>
        <end position="107"/>
    </location>
</feature>
<feature type="compositionally biased region" description="Basic and acidic residues" evidence="1">
    <location>
        <begin position="38"/>
        <end position="52"/>
    </location>
</feature>
<dbReference type="AlphaFoldDB" id="A0A409Y1Q7"/>
<dbReference type="InParanoid" id="A0A409Y1Q7"/>
<reference evidence="2 3" key="1">
    <citation type="journal article" date="2018" name="Evol. Lett.">
        <title>Horizontal gene cluster transfer increased hallucinogenic mushroom diversity.</title>
        <authorList>
            <person name="Reynolds H.T."/>
            <person name="Vijayakumar V."/>
            <person name="Gluck-Thaler E."/>
            <person name="Korotkin H.B."/>
            <person name="Matheny P.B."/>
            <person name="Slot J.C."/>
        </authorList>
    </citation>
    <scope>NUCLEOTIDE SEQUENCE [LARGE SCALE GENOMIC DNA]</scope>
    <source>
        <strain evidence="2 3">SRW20</strain>
    </source>
</reference>
<accession>A0A409Y1Q7</accession>
<proteinExistence type="predicted"/>
<name>A0A409Y1Q7_9AGAR</name>
<comment type="caution">
    <text evidence="2">The sequence shown here is derived from an EMBL/GenBank/DDBJ whole genome shotgun (WGS) entry which is preliminary data.</text>
</comment>